<evidence type="ECO:0000313" key="2">
    <source>
        <dbReference type="EMBL" id="TGZ76153.1"/>
    </source>
</evidence>
<sequence length="529" mass="58991">MTLSTRLTIPHAAHSTPNFHAAQHPTTTTTKSLRSVFASKNLRNLFKAQHASYASDPTAVEIPENHPEALLLTEAMTIQSRGVTGRGFSDPEVYVAAISPTHPSVALYEENLDDITAALNQLDIAWVSIELLNASKDGLHFAPTLLVGVHENCIAQQRDRASHVVQEFAFRIGVAGAVIANKVELQGGSGIPLHERMFRPGEQLSRVETEKSGSIGGFLKIGEKIYLLTCHHVAYSGLYPRYHKNGAENIIAVPRGESRVQLVSPAWSTLQKIREIQTKHFEDAKRALNEHLEYCQAQGIFPTMAEALNHDVEKNIKELMTPLESSSLGKVWYDCGELRVVKWRGRETRQDWVLMLVSEDKHGDCSNTVYSIGRLWATIFPNKIATITRYHTFQRLENAGPINLHKMGAATQQTMGEFSGVRSRISLDLDHCPAYARTYSDELVICPTGAEVFSRGGDSGSWVFGDNEEWFDCSYYLLSIPNRSLPEPEATFGKSPASPCVRIPTQLEYLPHHSVCRMLELRRNSWDSS</sequence>
<organism evidence="2 3">
    <name type="scientific">Ascodesmis nigricans</name>
    <dbReference type="NCBI Taxonomy" id="341454"/>
    <lineage>
        <taxon>Eukaryota</taxon>
        <taxon>Fungi</taxon>
        <taxon>Dikarya</taxon>
        <taxon>Ascomycota</taxon>
        <taxon>Pezizomycotina</taxon>
        <taxon>Pezizomycetes</taxon>
        <taxon>Pezizales</taxon>
        <taxon>Ascodesmidaceae</taxon>
        <taxon>Ascodesmis</taxon>
    </lineage>
</organism>
<name>A0A4S2MHD4_9PEZI</name>
<evidence type="ECO:0000256" key="1">
    <source>
        <dbReference type="SAM" id="MobiDB-lite"/>
    </source>
</evidence>
<protein>
    <submittedName>
        <fullName evidence="2">Uncharacterized protein</fullName>
    </submittedName>
</protein>
<accession>A0A4S2MHD4</accession>
<dbReference type="AlphaFoldDB" id="A0A4S2MHD4"/>
<keyword evidence="3" id="KW-1185">Reference proteome</keyword>
<evidence type="ECO:0000313" key="3">
    <source>
        <dbReference type="Proteomes" id="UP000298138"/>
    </source>
</evidence>
<reference evidence="2 3" key="1">
    <citation type="submission" date="2019-04" db="EMBL/GenBank/DDBJ databases">
        <title>Comparative genomics and transcriptomics to analyze fruiting body development in filamentous ascomycetes.</title>
        <authorList>
            <consortium name="DOE Joint Genome Institute"/>
            <person name="Lutkenhaus R."/>
            <person name="Traeger S."/>
            <person name="Breuer J."/>
            <person name="Kuo A."/>
            <person name="Lipzen A."/>
            <person name="Pangilinan J."/>
            <person name="Dilworth D."/>
            <person name="Sandor L."/>
            <person name="Poggeler S."/>
            <person name="Barry K."/>
            <person name="Grigoriev I.V."/>
            <person name="Nowrousian M."/>
        </authorList>
    </citation>
    <scope>NUCLEOTIDE SEQUENCE [LARGE SCALE GENOMIC DNA]</scope>
    <source>
        <strain evidence="2 3">CBS 389.68</strain>
    </source>
</reference>
<gene>
    <name evidence="2" type="ORF">EX30DRAFT_352855</name>
</gene>
<dbReference type="EMBL" id="ML220217">
    <property type="protein sequence ID" value="TGZ76153.1"/>
    <property type="molecule type" value="Genomic_DNA"/>
</dbReference>
<dbReference type="Proteomes" id="UP000298138">
    <property type="component" value="Unassembled WGS sequence"/>
</dbReference>
<dbReference type="InParanoid" id="A0A4S2MHD4"/>
<dbReference type="STRING" id="341454.A0A4S2MHD4"/>
<feature type="region of interest" description="Disordered" evidence="1">
    <location>
        <begin position="1"/>
        <end position="27"/>
    </location>
</feature>
<proteinExistence type="predicted"/>